<dbReference type="PRINTS" id="PR00038">
    <property type="entry name" value="HTHLUXR"/>
</dbReference>
<dbReference type="GO" id="GO:0000160">
    <property type="term" value="P:phosphorelay signal transduction system"/>
    <property type="evidence" value="ECO:0007669"/>
    <property type="project" value="InterPro"/>
</dbReference>
<dbReference type="PANTHER" id="PTHR44688">
    <property type="entry name" value="DNA-BINDING TRANSCRIPTIONAL ACTIVATOR DEVR_DOSR"/>
    <property type="match status" value="1"/>
</dbReference>
<dbReference type="AlphaFoldDB" id="A0A1I4G6T5"/>
<dbReference type="SUPFAM" id="SSF46894">
    <property type="entry name" value="C-terminal effector domain of the bipartite response regulators"/>
    <property type="match status" value="1"/>
</dbReference>
<dbReference type="InterPro" id="IPR000792">
    <property type="entry name" value="Tscrpt_reg_LuxR_C"/>
</dbReference>
<evidence type="ECO:0000256" key="1">
    <source>
        <dbReference type="ARBA" id="ARBA00023015"/>
    </source>
</evidence>
<keyword evidence="8" id="KW-1185">Reference proteome</keyword>
<dbReference type="SMART" id="SM00421">
    <property type="entry name" value="HTH_LUXR"/>
    <property type="match status" value="1"/>
</dbReference>
<keyword evidence="2" id="KW-0238">DNA-binding</keyword>
<evidence type="ECO:0000256" key="3">
    <source>
        <dbReference type="ARBA" id="ARBA00023163"/>
    </source>
</evidence>
<evidence type="ECO:0000313" key="8">
    <source>
        <dbReference type="Proteomes" id="UP000199152"/>
    </source>
</evidence>
<name>A0A1I4G6T5_9ACTN</name>
<dbReference type="PROSITE" id="PS50043">
    <property type="entry name" value="HTH_LUXR_2"/>
    <property type="match status" value="1"/>
</dbReference>
<evidence type="ECO:0000256" key="2">
    <source>
        <dbReference type="ARBA" id="ARBA00023125"/>
    </source>
</evidence>
<organism evidence="7 8">
    <name type="scientific">Geodermatophilus ruber</name>
    <dbReference type="NCBI Taxonomy" id="504800"/>
    <lineage>
        <taxon>Bacteria</taxon>
        <taxon>Bacillati</taxon>
        <taxon>Actinomycetota</taxon>
        <taxon>Actinomycetes</taxon>
        <taxon>Geodermatophilales</taxon>
        <taxon>Geodermatophilaceae</taxon>
        <taxon>Geodermatophilus</taxon>
    </lineage>
</organism>
<evidence type="ECO:0000259" key="5">
    <source>
        <dbReference type="PROSITE" id="PS50043"/>
    </source>
</evidence>
<dbReference type="Gene3D" id="3.40.50.2300">
    <property type="match status" value="1"/>
</dbReference>
<dbReference type="OrthoDB" id="5189221at2"/>
<dbReference type="EMBL" id="FOSW01000008">
    <property type="protein sequence ID" value="SFL25539.1"/>
    <property type="molecule type" value="Genomic_DNA"/>
</dbReference>
<dbReference type="CDD" id="cd06170">
    <property type="entry name" value="LuxR_C_like"/>
    <property type="match status" value="1"/>
</dbReference>
<keyword evidence="3" id="KW-0804">Transcription</keyword>
<dbReference type="GO" id="GO:0006355">
    <property type="term" value="P:regulation of DNA-templated transcription"/>
    <property type="evidence" value="ECO:0007669"/>
    <property type="project" value="InterPro"/>
</dbReference>
<feature type="domain" description="Response regulatory" evidence="6">
    <location>
        <begin position="5"/>
        <end position="119"/>
    </location>
</feature>
<dbReference type="InParanoid" id="A0A1I4G6T5"/>
<dbReference type="STRING" id="504800.SAMN04488085_108172"/>
<dbReference type="PROSITE" id="PS50110">
    <property type="entry name" value="RESPONSE_REGULATORY"/>
    <property type="match status" value="1"/>
</dbReference>
<dbReference type="Proteomes" id="UP000199152">
    <property type="component" value="Unassembled WGS sequence"/>
</dbReference>
<reference evidence="8" key="1">
    <citation type="submission" date="2016-10" db="EMBL/GenBank/DDBJ databases">
        <authorList>
            <person name="Varghese N."/>
            <person name="Submissions S."/>
        </authorList>
    </citation>
    <scope>NUCLEOTIDE SEQUENCE [LARGE SCALE GENOMIC DNA]</scope>
    <source>
        <strain evidence="8">DSM 45317</strain>
    </source>
</reference>
<dbReference type="GO" id="GO:0003677">
    <property type="term" value="F:DNA binding"/>
    <property type="evidence" value="ECO:0007669"/>
    <property type="project" value="UniProtKB-KW"/>
</dbReference>
<evidence type="ECO:0000256" key="4">
    <source>
        <dbReference type="PROSITE-ProRule" id="PRU00169"/>
    </source>
</evidence>
<keyword evidence="1" id="KW-0805">Transcription regulation</keyword>
<gene>
    <name evidence="7" type="ORF">SAMN04488085_108172</name>
</gene>
<sequence>MREIRVVLGDGHRSFLDALAMRLDAECGLDVVGTVCEPEEALNVVRAHSVDVAVLTVDGDGFVGVGRRLLEIRPDLKLVGVTGGDDTAALVHAVRQGFRAWVSKDVGICVLLDVLYAVCRGETWIPPMLLTRLLQRLLEEREEQRVAELPLAALTAREQQVLRTMAGGATRDEIAEQLSISANTVRTHTQSILNKLGVHSSLAAVTLARKAGVA</sequence>
<dbReference type="Pfam" id="PF00196">
    <property type="entry name" value="GerE"/>
    <property type="match status" value="1"/>
</dbReference>
<dbReference type="InterPro" id="IPR011006">
    <property type="entry name" value="CheY-like_superfamily"/>
</dbReference>
<proteinExistence type="predicted"/>
<evidence type="ECO:0000259" key="6">
    <source>
        <dbReference type="PROSITE" id="PS50110"/>
    </source>
</evidence>
<dbReference type="SUPFAM" id="SSF52172">
    <property type="entry name" value="CheY-like"/>
    <property type="match status" value="1"/>
</dbReference>
<dbReference type="PANTHER" id="PTHR44688:SF16">
    <property type="entry name" value="DNA-BINDING TRANSCRIPTIONAL ACTIVATOR DEVR_DOSR"/>
    <property type="match status" value="1"/>
</dbReference>
<dbReference type="InterPro" id="IPR001789">
    <property type="entry name" value="Sig_transdc_resp-reg_receiver"/>
</dbReference>
<protein>
    <submittedName>
        <fullName evidence="7">Two component transcriptional regulator, LuxR family</fullName>
    </submittedName>
</protein>
<feature type="domain" description="HTH luxR-type" evidence="5">
    <location>
        <begin position="147"/>
        <end position="212"/>
    </location>
</feature>
<dbReference type="InterPro" id="IPR016032">
    <property type="entry name" value="Sig_transdc_resp-reg_C-effctor"/>
</dbReference>
<accession>A0A1I4G6T5</accession>
<dbReference type="RefSeq" id="WP_091325794.1">
    <property type="nucleotide sequence ID" value="NZ_FOSW01000008.1"/>
</dbReference>
<comment type="caution">
    <text evidence="4">Lacks conserved residue(s) required for the propagation of feature annotation.</text>
</comment>
<evidence type="ECO:0000313" key="7">
    <source>
        <dbReference type="EMBL" id="SFL25539.1"/>
    </source>
</evidence>